<keyword evidence="3" id="KW-1185">Reference proteome</keyword>
<keyword evidence="1" id="KW-0732">Signal</keyword>
<evidence type="ECO:0008006" key="4">
    <source>
        <dbReference type="Google" id="ProtNLM"/>
    </source>
</evidence>
<feature type="signal peptide" evidence="1">
    <location>
        <begin position="1"/>
        <end position="19"/>
    </location>
</feature>
<evidence type="ECO:0000313" key="2">
    <source>
        <dbReference type="EnsemblMetazoa" id="G22156.2:cds"/>
    </source>
</evidence>
<reference evidence="2" key="1">
    <citation type="submission" date="2022-08" db="UniProtKB">
        <authorList>
            <consortium name="EnsemblMetazoa"/>
        </authorList>
    </citation>
    <scope>IDENTIFICATION</scope>
    <source>
        <strain evidence="2">05x7-T-G4-1.051#20</strain>
    </source>
</reference>
<sequence>MESLRVGVTLLVLIPVVSTFMFGERCTILPQGFIPDGEHRDYVVPGSCTNGTIDWNYPKEYVIIHFKGEGHAQYSVCLGGNLGGDMFTLYDVTGDTKQAIPKGTWPCAQAQNGHVSIEIHAPEFQTYMGAVDYSVQKS</sequence>
<evidence type="ECO:0000256" key="1">
    <source>
        <dbReference type="SAM" id="SignalP"/>
    </source>
</evidence>
<feature type="chain" id="PRO_5042431247" description="CUB domain-containing protein" evidence="1">
    <location>
        <begin position="20"/>
        <end position="138"/>
    </location>
</feature>
<dbReference type="EnsemblMetazoa" id="G22156.3">
    <property type="protein sequence ID" value="G22156.3:cds"/>
    <property type="gene ID" value="G22156"/>
</dbReference>
<dbReference type="OrthoDB" id="6044963at2759"/>
<protein>
    <recommendedName>
        <fullName evidence="4">CUB domain-containing protein</fullName>
    </recommendedName>
</protein>
<organism evidence="2 3">
    <name type="scientific">Magallana gigas</name>
    <name type="common">Pacific oyster</name>
    <name type="synonym">Crassostrea gigas</name>
    <dbReference type="NCBI Taxonomy" id="29159"/>
    <lineage>
        <taxon>Eukaryota</taxon>
        <taxon>Metazoa</taxon>
        <taxon>Spiralia</taxon>
        <taxon>Lophotrochozoa</taxon>
        <taxon>Mollusca</taxon>
        <taxon>Bivalvia</taxon>
        <taxon>Autobranchia</taxon>
        <taxon>Pteriomorphia</taxon>
        <taxon>Ostreida</taxon>
        <taxon>Ostreoidea</taxon>
        <taxon>Ostreidae</taxon>
        <taxon>Magallana</taxon>
    </lineage>
</organism>
<dbReference type="OMA" id="DWNYPKE"/>
<dbReference type="AlphaFoldDB" id="A0A8W8K5C3"/>
<evidence type="ECO:0000313" key="3">
    <source>
        <dbReference type="Proteomes" id="UP000005408"/>
    </source>
</evidence>
<dbReference type="Proteomes" id="UP000005408">
    <property type="component" value="Unassembled WGS sequence"/>
</dbReference>
<name>A0A8W8K5C3_MAGGI</name>
<dbReference type="EnsemblMetazoa" id="G22156.1">
    <property type="protein sequence ID" value="G22156.1:cds"/>
    <property type="gene ID" value="G22156"/>
</dbReference>
<dbReference type="EnsemblMetazoa" id="G22156.2">
    <property type="protein sequence ID" value="G22156.2:cds"/>
    <property type="gene ID" value="G22156"/>
</dbReference>
<accession>A0A8W8K5C3</accession>
<proteinExistence type="predicted"/>